<dbReference type="RefSeq" id="WP_090029454.1">
    <property type="nucleotide sequence ID" value="NZ_FNEB01000008.1"/>
</dbReference>
<protein>
    <recommendedName>
        <fullName evidence="3">Lysophospholipase L1</fullName>
    </recommendedName>
</protein>
<evidence type="ECO:0008006" key="3">
    <source>
        <dbReference type="Google" id="ProtNLM"/>
    </source>
</evidence>
<dbReference type="AlphaFoldDB" id="A0A1G8QSN2"/>
<accession>A0A1G8QSN2</accession>
<dbReference type="GO" id="GO:0016788">
    <property type="term" value="F:hydrolase activity, acting on ester bonds"/>
    <property type="evidence" value="ECO:0007669"/>
    <property type="project" value="UniProtKB-ARBA"/>
</dbReference>
<dbReference type="EMBL" id="FNEB01000008">
    <property type="protein sequence ID" value="SDJ07180.1"/>
    <property type="molecule type" value="Genomic_DNA"/>
</dbReference>
<organism evidence="1 2">
    <name type="scientific">Lutimaribacter saemankumensis</name>
    <dbReference type="NCBI Taxonomy" id="490829"/>
    <lineage>
        <taxon>Bacteria</taxon>
        <taxon>Pseudomonadati</taxon>
        <taxon>Pseudomonadota</taxon>
        <taxon>Alphaproteobacteria</taxon>
        <taxon>Rhodobacterales</taxon>
        <taxon>Roseobacteraceae</taxon>
        <taxon>Lutimaribacter</taxon>
    </lineage>
</organism>
<dbReference type="Proteomes" id="UP000199340">
    <property type="component" value="Unassembled WGS sequence"/>
</dbReference>
<keyword evidence="2" id="KW-1185">Reference proteome</keyword>
<reference evidence="1 2" key="1">
    <citation type="submission" date="2016-10" db="EMBL/GenBank/DDBJ databases">
        <authorList>
            <person name="de Groot N.N."/>
        </authorList>
    </citation>
    <scope>NUCLEOTIDE SEQUENCE [LARGE SCALE GENOMIC DNA]</scope>
    <source>
        <strain evidence="1 2">DSM 28010</strain>
    </source>
</reference>
<name>A0A1G8QSN2_9RHOB</name>
<proteinExistence type="predicted"/>
<dbReference type="Gene3D" id="3.40.50.1110">
    <property type="entry name" value="SGNH hydrolase"/>
    <property type="match status" value="1"/>
</dbReference>
<dbReference type="SUPFAM" id="SSF52266">
    <property type="entry name" value="SGNH hydrolase"/>
    <property type="match status" value="1"/>
</dbReference>
<evidence type="ECO:0000313" key="2">
    <source>
        <dbReference type="Proteomes" id="UP000199340"/>
    </source>
</evidence>
<sequence length="235" mass="24628">MLAGGALVAAGVAGAGAVLRLHNAPRRTPKLTDDHLAGVQGGDLPRPRVLFIGNSMLLRHDVPGRVSVLAGQDGIALSAATLAATGARLVETIRIPGVPAVLRQGWDAVVVQDFTGTPLRAVDRLGSALAIGRIARFAAPAPLLLCPPFPAAQGNRVYSDAGLLAQVPSNPRDFADRTMAHYGALGHPVVDLPHRWLDATDVGQRLYADDGHHANAAGAEFMADQIWRGLRRLLA</sequence>
<gene>
    <name evidence="1" type="ORF">SAMN05421850_10858</name>
</gene>
<evidence type="ECO:0000313" key="1">
    <source>
        <dbReference type="EMBL" id="SDJ07180.1"/>
    </source>
</evidence>
<dbReference type="InterPro" id="IPR036514">
    <property type="entry name" value="SGNH_hydro_sf"/>
</dbReference>
<dbReference type="OrthoDB" id="7862915at2"/>